<dbReference type="PANTHER" id="PTHR30269">
    <property type="entry name" value="TRANSMEMBRANE PROTEIN YFCA"/>
    <property type="match status" value="1"/>
</dbReference>
<feature type="transmembrane region" description="Helical" evidence="8">
    <location>
        <begin position="194"/>
        <end position="217"/>
    </location>
</feature>
<evidence type="ECO:0000256" key="5">
    <source>
        <dbReference type="ARBA" id="ARBA00022692"/>
    </source>
</evidence>
<accession>A0ABT2X5A7</accession>
<organism evidence="9 10">
    <name type="scientific">Albidovulum salinarum</name>
    <dbReference type="NCBI Taxonomy" id="2984153"/>
    <lineage>
        <taxon>Bacteria</taxon>
        <taxon>Pseudomonadati</taxon>
        <taxon>Pseudomonadota</taxon>
        <taxon>Alphaproteobacteria</taxon>
        <taxon>Rhodobacterales</taxon>
        <taxon>Paracoccaceae</taxon>
        <taxon>Albidovulum</taxon>
    </lineage>
</organism>
<reference evidence="9 10" key="1">
    <citation type="submission" date="2022-10" db="EMBL/GenBank/DDBJ databases">
        <title>Defluviimonas sp. nov., isolated from ocean surface sediments.</title>
        <authorList>
            <person name="He W."/>
            <person name="Wang L."/>
            <person name="Zhang D.-F."/>
        </authorList>
    </citation>
    <scope>NUCLEOTIDE SEQUENCE [LARGE SCALE GENOMIC DNA]</scope>
    <source>
        <strain evidence="9 10">WL0024</strain>
    </source>
</reference>
<feature type="transmembrane region" description="Helical" evidence="8">
    <location>
        <begin position="164"/>
        <end position="188"/>
    </location>
</feature>
<feature type="transmembrane region" description="Helical" evidence="8">
    <location>
        <begin position="44"/>
        <end position="63"/>
    </location>
</feature>
<evidence type="ECO:0000313" key="9">
    <source>
        <dbReference type="EMBL" id="MCU9849118.1"/>
    </source>
</evidence>
<name>A0ABT2X5A7_9RHOB</name>
<dbReference type="EMBL" id="JAOVQO010000012">
    <property type="protein sequence ID" value="MCU9849118.1"/>
    <property type="molecule type" value="Genomic_DNA"/>
</dbReference>
<keyword evidence="5 8" id="KW-0812">Transmembrane</keyword>
<protein>
    <recommendedName>
        <fullName evidence="8">Probable membrane transporter protein</fullName>
    </recommendedName>
</protein>
<evidence type="ECO:0000256" key="3">
    <source>
        <dbReference type="ARBA" id="ARBA00022448"/>
    </source>
</evidence>
<evidence type="ECO:0000256" key="8">
    <source>
        <dbReference type="RuleBase" id="RU363041"/>
    </source>
</evidence>
<dbReference type="PANTHER" id="PTHR30269:SF37">
    <property type="entry name" value="MEMBRANE TRANSPORTER PROTEIN"/>
    <property type="match status" value="1"/>
</dbReference>
<evidence type="ECO:0000256" key="4">
    <source>
        <dbReference type="ARBA" id="ARBA00022475"/>
    </source>
</evidence>
<dbReference type="Proteomes" id="UP001209535">
    <property type="component" value="Unassembled WGS sequence"/>
</dbReference>
<gene>
    <name evidence="9" type="ORF">OEZ60_14015</name>
</gene>
<feature type="transmembrane region" description="Helical" evidence="8">
    <location>
        <begin position="97"/>
        <end position="115"/>
    </location>
</feature>
<evidence type="ECO:0000256" key="7">
    <source>
        <dbReference type="ARBA" id="ARBA00023136"/>
    </source>
</evidence>
<keyword evidence="4 8" id="KW-1003">Cell membrane</keyword>
<dbReference type="RefSeq" id="WP_263337366.1">
    <property type="nucleotide sequence ID" value="NZ_JAOVQO010000012.1"/>
</dbReference>
<dbReference type="InterPro" id="IPR052017">
    <property type="entry name" value="TSUP"/>
</dbReference>
<evidence type="ECO:0000256" key="1">
    <source>
        <dbReference type="ARBA" id="ARBA00004651"/>
    </source>
</evidence>
<proteinExistence type="inferred from homology"/>
<keyword evidence="7 8" id="KW-0472">Membrane</keyword>
<keyword evidence="6 8" id="KW-1133">Transmembrane helix</keyword>
<dbReference type="InterPro" id="IPR002781">
    <property type="entry name" value="TM_pro_TauE-like"/>
</dbReference>
<evidence type="ECO:0000256" key="6">
    <source>
        <dbReference type="ARBA" id="ARBA00022989"/>
    </source>
</evidence>
<evidence type="ECO:0000313" key="10">
    <source>
        <dbReference type="Proteomes" id="UP001209535"/>
    </source>
</evidence>
<dbReference type="Pfam" id="PF01925">
    <property type="entry name" value="TauE"/>
    <property type="match status" value="1"/>
</dbReference>
<keyword evidence="3" id="KW-0813">Transport</keyword>
<keyword evidence="10" id="KW-1185">Reference proteome</keyword>
<comment type="similarity">
    <text evidence="2 8">Belongs to the 4-toluene sulfonate uptake permease (TSUP) (TC 2.A.102) family.</text>
</comment>
<evidence type="ECO:0000256" key="2">
    <source>
        <dbReference type="ARBA" id="ARBA00009142"/>
    </source>
</evidence>
<sequence length="245" mass="25461">MEGGVFWAVAVLAAVLVGLSKGGLPVVAMLGVPVLALVVPPVTAAGLILPVLIASDVFGLWAYRRVFDRRVLAILAPAAVLGIGFGWLTAAQVSERLVTGIVGAIGLVFALNLLLRPAPPAAPGPARVGPGLFWGAVAGYTSFVSHAGAPPYQVYVLPLRLEKAAFAGTATVFFAFVNAVKLVPYWALGQLSPANLGVAAVLMLPAVASVFAGVWLVRVIPTELFFRLVTWALLLISLKHLLSVV</sequence>
<comment type="caution">
    <text evidence="9">The sequence shown here is derived from an EMBL/GenBank/DDBJ whole genome shotgun (WGS) entry which is preliminary data.</text>
</comment>
<comment type="subcellular location">
    <subcellularLocation>
        <location evidence="1 8">Cell membrane</location>
        <topology evidence="1 8">Multi-pass membrane protein</topology>
    </subcellularLocation>
</comment>
<feature type="transmembrane region" description="Helical" evidence="8">
    <location>
        <begin position="70"/>
        <end position="91"/>
    </location>
</feature>